<evidence type="ECO:0000256" key="5">
    <source>
        <dbReference type="PROSITE-ProRule" id="PRU00124"/>
    </source>
</evidence>
<dbReference type="Proteomes" id="UP000504615">
    <property type="component" value="Unplaced"/>
</dbReference>
<feature type="compositionally biased region" description="Basic and acidic residues" evidence="7">
    <location>
        <begin position="462"/>
        <end position="473"/>
    </location>
</feature>
<feature type="region of interest" description="Disordered" evidence="7">
    <location>
        <begin position="1266"/>
        <end position="1291"/>
    </location>
</feature>
<feature type="compositionally biased region" description="Polar residues" evidence="7">
    <location>
        <begin position="1282"/>
        <end position="1291"/>
    </location>
</feature>
<evidence type="ECO:0000256" key="7">
    <source>
        <dbReference type="SAM" id="MobiDB-lite"/>
    </source>
</evidence>
<dbReference type="Gene3D" id="2.40.10.10">
    <property type="entry name" value="Trypsin-like serine proteases"/>
    <property type="match status" value="3"/>
</dbReference>
<feature type="disulfide bond" evidence="5">
    <location>
        <begin position="1239"/>
        <end position="1254"/>
    </location>
</feature>
<evidence type="ECO:0000256" key="6">
    <source>
        <dbReference type="RuleBase" id="RU363034"/>
    </source>
</evidence>
<dbReference type="InterPro" id="IPR043504">
    <property type="entry name" value="Peptidase_S1_PA_chymotrypsin"/>
</dbReference>
<feature type="region of interest" description="Disordered" evidence="7">
    <location>
        <begin position="337"/>
        <end position="373"/>
    </location>
</feature>
<feature type="transmembrane region" description="Helical" evidence="8">
    <location>
        <begin position="63"/>
        <end position="89"/>
    </location>
</feature>
<dbReference type="InterPro" id="IPR015420">
    <property type="entry name" value="Peptidase_S1A_nudel"/>
</dbReference>
<feature type="disulfide bond" evidence="5">
    <location>
        <begin position="1791"/>
        <end position="1809"/>
    </location>
</feature>
<keyword evidence="8" id="KW-0812">Transmembrane</keyword>
<protein>
    <submittedName>
        <fullName evidence="11">Serine protease nudel</fullName>
    </submittedName>
</protein>
<keyword evidence="4 5" id="KW-1015">Disulfide bond</keyword>
<feature type="disulfide bond" evidence="5">
    <location>
        <begin position="1220"/>
        <end position="1232"/>
    </location>
</feature>
<dbReference type="PANTHER" id="PTHR24252">
    <property type="entry name" value="ACROSIN-RELATED"/>
    <property type="match status" value="1"/>
</dbReference>
<keyword evidence="8" id="KW-0472">Membrane</keyword>
<organism evidence="10 11">
    <name type="scientific">Pogonomyrmex barbatus</name>
    <name type="common">red harvester ant</name>
    <dbReference type="NCBI Taxonomy" id="144034"/>
    <lineage>
        <taxon>Eukaryota</taxon>
        <taxon>Metazoa</taxon>
        <taxon>Ecdysozoa</taxon>
        <taxon>Arthropoda</taxon>
        <taxon>Hexapoda</taxon>
        <taxon>Insecta</taxon>
        <taxon>Pterygota</taxon>
        <taxon>Neoptera</taxon>
        <taxon>Endopterygota</taxon>
        <taxon>Hymenoptera</taxon>
        <taxon>Apocrita</taxon>
        <taxon>Aculeata</taxon>
        <taxon>Formicoidea</taxon>
        <taxon>Formicidae</taxon>
        <taxon>Myrmicinae</taxon>
        <taxon>Pogonomyrmex</taxon>
    </lineage>
</organism>
<feature type="domain" description="Peptidase S1" evidence="9">
    <location>
        <begin position="966"/>
        <end position="1202"/>
    </location>
</feature>
<feature type="compositionally biased region" description="Polar residues" evidence="7">
    <location>
        <begin position="1266"/>
        <end position="1275"/>
    </location>
</feature>
<dbReference type="RefSeq" id="XP_011638888.1">
    <property type="nucleotide sequence ID" value="XM_011640586.1"/>
</dbReference>
<evidence type="ECO:0000259" key="9">
    <source>
        <dbReference type="PROSITE" id="PS50240"/>
    </source>
</evidence>
<feature type="disulfide bond" evidence="5">
    <location>
        <begin position="1413"/>
        <end position="1428"/>
    </location>
</feature>
<dbReference type="Pfam" id="PF09342">
    <property type="entry name" value="DUF1986"/>
    <property type="match status" value="1"/>
</dbReference>
<accession>A0A6I9WHV3</accession>
<dbReference type="PROSITE" id="PS01209">
    <property type="entry name" value="LDLRA_1"/>
    <property type="match status" value="4"/>
</dbReference>
<keyword evidence="10" id="KW-1185">Reference proteome</keyword>
<dbReference type="InterPro" id="IPR036055">
    <property type="entry name" value="LDL_receptor-like_sf"/>
</dbReference>
<dbReference type="InterPro" id="IPR018114">
    <property type="entry name" value="TRYPSIN_HIS"/>
</dbReference>
<evidence type="ECO:0000256" key="8">
    <source>
        <dbReference type="SAM" id="Phobius"/>
    </source>
</evidence>
<feature type="disulfide bond" evidence="5">
    <location>
        <begin position="1375"/>
        <end position="1390"/>
    </location>
</feature>
<feature type="region of interest" description="Disordered" evidence="7">
    <location>
        <begin position="646"/>
        <end position="667"/>
    </location>
</feature>
<feature type="compositionally biased region" description="Basic and acidic residues" evidence="7">
    <location>
        <begin position="651"/>
        <end position="667"/>
    </location>
</feature>
<feature type="disulfide bond" evidence="5">
    <location>
        <begin position="687"/>
        <end position="699"/>
    </location>
</feature>
<gene>
    <name evidence="11" type="primary">LOC105428328</name>
</gene>
<dbReference type="InterPro" id="IPR009003">
    <property type="entry name" value="Peptidase_S1_PA"/>
</dbReference>
<dbReference type="PROSITE" id="PS00135">
    <property type="entry name" value="TRYPSIN_SER"/>
    <property type="match status" value="1"/>
</dbReference>
<dbReference type="KEGG" id="pbar:105428328"/>
<dbReference type="InterPro" id="IPR033116">
    <property type="entry name" value="TRYPSIN_SER"/>
</dbReference>
<keyword evidence="1 6" id="KW-0645">Protease</keyword>
<name>A0A6I9WHV3_9HYME</name>
<keyword evidence="8" id="KW-1133">Transmembrane helix</keyword>
<dbReference type="PROSITE" id="PS00134">
    <property type="entry name" value="TRYPSIN_HIS"/>
    <property type="match status" value="1"/>
</dbReference>
<dbReference type="GeneID" id="105428328"/>
<dbReference type="Pfam" id="PF00089">
    <property type="entry name" value="Trypsin"/>
    <property type="match status" value="1"/>
</dbReference>
<feature type="disulfide bond" evidence="5">
    <location>
        <begin position="706"/>
        <end position="721"/>
    </location>
</feature>
<dbReference type="SMART" id="SM00020">
    <property type="entry name" value="Tryp_SPc"/>
    <property type="match status" value="1"/>
</dbReference>
<feature type="region of interest" description="Disordered" evidence="7">
    <location>
        <begin position="443"/>
        <end position="483"/>
    </location>
</feature>
<dbReference type="PROSITE" id="PS50240">
    <property type="entry name" value="TRYPSIN_DOM"/>
    <property type="match status" value="2"/>
</dbReference>
<dbReference type="PRINTS" id="PR00261">
    <property type="entry name" value="LDLRECEPTOR"/>
</dbReference>
<keyword evidence="2 6" id="KW-0378">Hydrolase</keyword>
<feature type="disulfide bond" evidence="5">
    <location>
        <begin position="1930"/>
        <end position="1945"/>
    </location>
</feature>
<evidence type="ECO:0000313" key="11">
    <source>
        <dbReference type="RefSeq" id="XP_011638888.1"/>
    </source>
</evidence>
<evidence type="ECO:0000313" key="10">
    <source>
        <dbReference type="Proteomes" id="UP000504615"/>
    </source>
</evidence>
<dbReference type="InterPro" id="IPR023415">
    <property type="entry name" value="LDLR_class-A_CS"/>
</dbReference>
<dbReference type="PANTHER" id="PTHR24252:SF7">
    <property type="entry name" value="HYALIN"/>
    <property type="match status" value="1"/>
</dbReference>
<dbReference type="CTD" id="38738"/>
<proteinExistence type="predicted"/>
<dbReference type="PROSITE" id="PS50068">
    <property type="entry name" value="LDLRA_2"/>
    <property type="match status" value="8"/>
</dbReference>
<dbReference type="Gene3D" id="4.10.400.10">
    <property type="entry name" value="Low-density Lipoprotein Receptor"/>
    <property type="match status" value="8"/>
</dbReference>
<dbReference type="SUPFAM" id="SSF50494">
    <property type="entry name" value="Trypsin-like serine proteases"/>
    <property type="match status" value="2"/>
</dbReference>
<evidence type="ECO:0000256" key="1">
    <source>
        <dbReference type="ARBA" id="ARBA00022670"/>
    </source>
</evidence>
<sequence length="2054" mass="230905">MRLWDKSNKLHVHKSPPSEMIDVPIDSSCRVVLTDSRNTGTFGKYKTKSSERSQSNFYTRHKYFLLTGSFFILLILLLLTITNLTFSLFEYGTYNDTVQPETRMERIIKLRFPRDRRSLLKPRAEGVIDGDHSSFNDQAELMNEIIQVAESDTFPTMNEGDADMRDISRKKRHCDQNAKHCEKLLQTMQKYLIMISKKISAANNEKFLTTDILQCLKCRELSNEHNEDHTPRAKDQYFPHDYAEQNRSSDSGIAVIKLLDDREDKNGPKQVEVNRTEATKIQAVKTSTVMSNLSQDAASQSLKDITAVSETTLIEPTDIRDGIPRIYVNETAINNSSMIDDKQPDGSPVNSDAIKTENNKSVPDASSVDQHRVTAESKDVTTIKTWSFTTVSSTRYNIVTGNDGQSTETTIAIKSAGTTETPVTVDLRTQTAITENVTSVPAGYDVTGIDGDTVHPSSRPSSEGRDPENRLAVETDVESSSMENLRSYEQIIMSADNFQTKDDGKAIPAKSGTSHRQLQQTPTTWTMPHPVCFFGNPDQSFKTPVSGVFYPAPFDPSSAQSRGFPFQNHQDSTSPNYKQEQTNTMQFLPKVNYVGNLAQPRGQGIGPTGPGMSNAPISSLNQQPIANMPYFCGYISLPTVHFSSIPGTSDRSADKAKDLPEGSRKLPQENEFITRQSYYPQQLLNKCSAHYRQCDNQFCVLKVKWCDGRVDCSDGSDETKCSCRDRISRNRLCDGYFDCPHGEDELGCFGCPVDSFSCDDWDMRYNRENCIPLLQRCDGIQQCPNGKDELDCNILSESYMDPNDTFTIGYTQGYLHKNVRGQWYPVCSKTSSWAMDACASEIGRPLTMMPFIETVQVPQDVFRDPYVTETNNNDVQVTSCPGTAVFVRCPPLPCGTKVVPRKDFSLGFNTMRNNYVSRRHVEEQSTSEFNKLYRETLGLLDPASQSVLKEKMQNQNDTLVGSQSRVVGGRASQPRAWPFLVTISKDGYFHCGGVILSEVYILTAGHCMDGYEGHYYEIQAGILRRLSFSPMAQLRKAKVIVIHPGYEKNEMRNDIAVITLDKPLFFNRWVRQVCLPALNTAGPEWKEGPSPESMCIAVGWGALKEYGPDPDHLREVEVPILPSCKYLLDQNNATICAGYPEGGRDACQGDSGGPLMCRNPNLESQWYAAGLISHGDGCGRPNEPGVYMKVSYYVDWIQQTFEALDSSTANFYENEPLDSCPGFSCQTGLKNCLPEENHCDGKANCLDGEDEMDCDFLQMNYEGSNESKGNTFTKSQVDKTSSDTMGRNQVSTETIPSSTSRFSYQTETNENIYATTPEIYMSTPSVRLTFTCKNLIQTITINKRCDRHLDCEDGTDEKDCTCRDYLSNFQPTVICDGLLDCDDKTDEKDCGICKDDEFHCSRSKGCIPMTKKCDAIFDCPLREDEVDCLALIDGDYVNVDSDDRPILNSEGLLGRYYNETWHLDCFQQDILKNNTKSLMLGENLCKYLGFASLQSLDETVITSKDLEMRFLQSDDYKSSTEETDYKSSMEYVASEEGETCSTYIFRCGPVLSSSADSHLVVDPNTQSNTYLWPWLAAIFVDGRYHCSALLLEPDWLLSSSSCTDDIRLSVNYTTALLGRSRSFLYVDGPHQQISAVDEIRDVKNSDVSLLHLKTAVNFTRYVQPLFLEKKIYPPEKDDLCVAVGTDDEYRTQSIFLEPILQDCDKCYRCFVKALGIQCPANETSSNWSGLVFCRGKKAWYPAAVFYESDGPCSFQSTQNLTSIDYIHAYLTQALEMEPQPTPEAACDGIRCNIGQCVPWNQVCDDIPDCRDGADEKSEICLRKVQQIRRRNGLDYKCTKSQLQCKNGECISKGEFCDGKVDCSDGTDEPAICSCAEYLRLTAPERLCDGVRHCFDKTDESPEECQCLETSFICNTDSKENVTCIPQDFVCDGDNDCPNGEDETKCIMVKNLTDTKPDAGEVMQRSYGIWHTRCYPSVITSQEEAASVCQKSGYANGTIDYEYQTFNKSVVPSRDNFYMIRLNIDTWITMRDDKPFITLVQPEEPCYRLFVKCNY</sequence>
<dbReference type="SUPFAM" id="SSF57424">
    <property type="entry name" value="LDL receptor-like module"/>
    <property type="match status" value="8"/>
</dbReference>
<feature type="disulfide bond" evidence="5">
    <location>
        <begin position="1844"/>
        <end position="1862"/>
    </location>
</feature>
<dbReference type="CDD" id="cd00190">
    <property type="entry name" value="Tryp_SPc"/>
    <property type="match status" value="1"/>
</dbReference>
<feature type="domain" description="Peptidase S1" evidence="9">
    <location>
        <begin position="1560"/>
        <end position="2032"/>
    </location>
</feature>
<feature type="region of interest" description="Disordered" evidence="7">
    <location>
        <begin position="559"/>
        <end position="579"/>
    </location>
</feature>
<feature type="region of interest" description="Disordered" evidence="7">
    <location>
        <begin position="598"/>
        <end position="617"/>
    </location>
</feature>
<dbReference type="CDD" id="cd00112">
    <property type="entry name" value="LDLa"/>
    <property type="match status" value="8"/>
</dbReference>
<dbReference type="InterPro" id="IPR002172">
    <property type="entry name" value="LDrepeatLR_classA_rpt"/>
</dbReference>
<keyword evidence="3 6" id="KW-0720">Serine protease</keyword>
<dbReference type="OrthoDB" id="10016557at2759"/>
<dbReference type="FunFam" id="2.40.10.10:FF:000003">
    <property type="entry name" value="Transmembrane serine protease 3"/>
    <property type="match status" value="1"/>
</dbReference>
<evidence type="ECO:0000256" key="3">
    <source>
        <dbReference type="ARBA" id="ARBA00022825"/>
    </source>
</evidence>
<dbReference type="GO" id="GO:0004252">
    <property type="term" value="F:serine-type endopeptidase activity"/>
    <property type="evidence" value="ECO:0007669"/>
    <property type="project" value="InterPro"/>
</dbReference>
<dbReference type="GO" id="GO:0006508">
    <property type="term" value="P:proteolysis"/>
    <property type="evidence" value="ECO:0007669"/>
    <property type="project" value="UniProtKB-KW"/>
</dbReference>
<feature type="region of interest" description="Disordered" evidence="7">
    <location>
        <begin position="501"/>
        <end position="521"/>
    </location>
</feature>
<feature type="disulfide bond" evidence="5">
    <location>
        <begin position="777"/>
        <end position="792"/>
    </location>
</feature>
<feature type="disulfide bond" evidence="5">
    <location>
        <begin position="694"/>
        <end position="712"/>
    </location>
</feature>
<dbReference type="SMART" id="SM00192">
    <property type="entry name" value="LDLa"/>
    <property type="match status" value="9"/>
</dbReference>
<dbReference type="InterPro" id="IPR001254">
    <property type="entry name" value="Trypsin_dom"/>
</dbReference>
<evidence type="ECO:0000256" key="2">
    <source>
        <dbReference type="ARBA" id="ARBA00022801"/>
    </source>
</evidence>
<feature type="disulfide bond" evidence="5">
    <location>
        <begin position="1837"/>
        <end position="1849"/>
    </location>
</feature>
<feature type="compositionally biased region" description="Polar residues" evidence="7">
    <location>
        <begin position="511"/>
        <end position="521"/>
    </location>
</feature>
<evidence type="ECO:0000256" key="4">
    <source>
        <dbReference type="ARBA" id="ARBA00023157"/>
    </source>
</evidence>
<comment type="caution">
    <text evidence="5">Lacks conserved residue(s) required for the propagation of feature annotation.</text>
</comment>
<reference evidence="11" key="1">
    <citation type="submission" date="2025-08" db="UniProtKB">
        <authorList>
            <consortium name="RefSeq"/>
        </authorList>
    </citation>
    <scope>IDENTIFICATION</scope>
</reference>
<dbReference type="Pfam" id="PF00057">
    <property type="entry name" value="Ldl_recept_a"/>
    <property type="match status" value="4"/>
</dbReference>